<feature type="region of interest" description="Disordered" evidence="1">
    <location>
        <begin position="1"/>
        <end position="33"/>
    </location>
</feature>
<feature type="compositionally biased region" description="Polar residues" evidence="1">
    <location>
        <begin position="13"/>
        <end position="25"/>
    </location>
</feature>
<sequence>MTLAGELDGRLRTSLTHVTDGSSGPLTKPLAEPTPSRLHLFSRREYLNPSLPLHV</sequence>
<organism evidence="2 3">
    <name type="scientific">Leptosphaeria maculans (strain JN3 / isolate v23.1.3 / race Av1-4-5-6-7-8)</name>
    <name type="common">Blackleg fungus</name>
    <name type="synonym">Phoma lingam</name>
    <dbReference type="NCBI Taxonomy" id="985895"/>
    <lineage>
        <taxon>Eukaryota</taxon>
        <taxon>Fungi</taxon>
        <taxon>Dikarya</taxon>
        <taxon>Ascomycota</taxon>
        <taxon>Pezizomycotina</taxon>
        <taxon>Dothideomycetes</taxon>
        <taxon>Pleosporomycetidae</taxon>
        <taxon>Pleosporales</taxon>
        <taxon>Pleosporineae</taxon>
        <taxon>Leptosphaeriaceae</taxon>
        <taxon>Plenodomus</taxon>
        <taxon>Plenodomus lingam/Leptosphaeria maculans species complex</taxon>
    </lineage>
</organism>
<name>E5AEA2_LEPMJ</name>
<proteinExistence type="predicted"/>
<evidence type="ECO:0000313" key="2">
    <source>
        <dbReference type="EMBL" id="CBY01541.1"/>
    </source>
</evidence>
<dbReference type="Proteomes" id="UP000002668">
    <property type="component" value="Genome"/>
</dbReference>
<protein>
    <submittedName>
        <fullName evidence="2">Predicted protein</fullName>
    </submittedName>
</protein>
<evidence type="ECO:0000256" key="1">
    <source>
        <dbReference type="SAM" id="MobiDB-lite"/>
    </source>
</evidence>
<gene>
    <name evidence="2" type="ORF">LEMA_uP003280.1</name>
</gene>
<keyword evidence="3" id="KW-1185">Reference proteome</keyword>
<evidence type="ECO:0000313" key="3">
    <source>
        <dbReference type="Proteomes" id="UP000002668"/>
    </source>
</evidence>
<dbReference type="VEuPathDB" id="FungiDB:LEMA_uP003280.1"/>
<dbReference type="AlphaFoldDB" id="E5AEA2"/>
<dbReference type="EMBL" id="FP929139">
    <property type="protein sequence ID" value="CBY01541.1"/>
    <property type="molecule type" value="Genomic_DNA"/>
</dbReference>
<accession>E5AEA2</accession>
<dbReference type="HOGENOM" id="CLU_3032831_0_0_1"/>
<dbReference type="InParanoid" id="E5AEA2"/>
<reference evidence="3" key="1">
    <citation type="journal article" date="2011" name="Nat. Commun.">
        <title>Effector diversification within compartments of the Leptosphaeria maculans genome affected by Repeat-Induced Point mutations.</title>
        <authorList>
            <person name="Rouxel T."/>
            <person name="Grandaubert J."/>
            <person name="Hane J.K."/>
            <person name="Hoede C."/>
            <person name="van de Wouw A.P."/>
            <person name="Couloux A."/>
            <person name="Dominguez V."/>
            <person name="Anthouard V."/>
            <person name="Bally P."/>
            <person name="Bourras S."/>
            <person name="Cozijnsen A.J."/>
            <person name="Ciuffetti L.M."/>
            <person name="Degrave A."/>
            <person name="Dilmaghani A."/>
            <person name="Duret L."/>
            <person name="Fudal I."/>
            <person name="Goodwin S.B."/>
            <person name="Gout L."/>
            <person name="Glaser N."/>
            <person name="Linglin J."/>
            <person name="Kema G.H.J."/>
            <person name="Lapalu N."/>
            <person name="Lawrence C.B."/>
            <person name="May K."/>
            <person name="Meyer M."/>
            <person name="Ollivier B."/>
            <person name="Poulain J."/>
            <person name="Schoch C.L."/>
            <person name="Simon A."/>
            <person name="Spatafora J.W."/>
            <person name="Stachowiak A."/>
            <person name="Turgeon B.G."/>
            <person name="Tyler B.M."/>
            <person name="Vincent D."/>
            <person name="Weissenbach J."/>
            <person name="Amselem J."/>
            <person name="Quesneville H."/>
            <person name="Oliver R.P."/>
            <person name="Wincker P."/>
            <person name="Balesdent M.-H."/>
            <person name="Howlett B.J."/>
        </authorList>
    </citation>
    <scope>NUCLEOTIDE SEQUENCE [LARGE SCALE GENOMIC DNA]</scope>
    <source>
        <strain evidence="3">JN3 / isolate v23.1.3 / race Av1-4-5-6-7-8</strain>
    </source>
</reference>